<accession>A0AAU7PG44</accession>
<proteinExistence type="predicted"/>
<name>A0AAU7PG44_9CAUD</name>
<protein>
    <submittedName>
        <fullName evidence="1">Uncharacterized protein</fullName>
    </submittedName>
</protein>
<sequence length="83" mass="9598">MQMRIITDEEYLTIINGLFSKLFAINTSKLPDTDKIIKLNEIYVQATLGTNYQEANVYNYINTLKRVIKLKCTDSTNSQYTNP</sequence>
<organism evidence="1">
    <name type="scientific">Escherichia phage fEgEco12</name>
    <dbReference type="NCBI Taxonomy" id="3158837"/>
    <lineage>
        <taxon>Viruses</taxon>
        <taxon>Duplodnaviria</taxon>
        <taxon>Heunggongvirae</taxon>
        <taxon>Uroviricota</taxon>
        <taxon>Caudoviricetes</taxon>
    </lineage>
</organism>
<dbReference type="EMBL" id="PP777464">
    <property type="protein sequence ID" value="XBS49162.1"/>
    <property type="molecule type" value="Genomic_DNA"/>
</dbReference>
<evidence type="ECO:0000313" key="1">
    <source>
        <dbReference type="EMBL" id="XBS49162.1"/>
    </source>
</evidence>
<reference evidence="1" key="1">
    <citation type="submission" date="2024-05" db="EMBL/GenBank/DDBJ databases">
        <authorList>
            <person name="Badawy S."/>
            <person name="Skurnik M."/>
        </authorList>
    </citation>
    <scope>NUCLEOTIDE SEQUENCE</scope>
</reference>